<keyword evidence="10" id="KW-0067">ATP-binding</keyword>
<dbReference type="PANTHER" id="PTHR21499:SF3">
    <property type="entry name" value="ASPARTOKINASE"/>
    <property type="match status" value="1"/>
</dbReference>
<dbReference type="NCBIfam" id="TIGR00657">
    <property type="entry name" value="asp_kinases"/>
    <property type="match status" value="1"/>
</dbReference>
<comment type="pathway">
    <text evidence="4 15">Amino-acid biosynthesis; L-threonine biosynthesis; L-threonine from L-aspartate: step 1/5.</text>
</comment>
<dbReference type="CDD" id="cd04914">
    <property type="entry name" value="ACT_AKi-DapG-BS_1"/>
    <property type="match status" value="1"/>
</dbReference>
<dbReference type="InterPro" id="IPR001048">
    <property type="entry name" value="Asp/Glu/Uridylate_kinase"/>
</dbReference>
<reference evidence="18" key="1">
    <citation type="submission" date="2021-06" db="EMBL/GenBank/DDBJ databases">
        <authorList>
            <person name="Criscuolo A."/>
        </authorList>
    </citation>
    <scope>NUCLEOTIDE SEQUENCE</scope>
    <source>
        <strain evidence="18">CIP111600</strain>
    </source>
</reference>
<name>A0A916JTI9_9BACL</name>
<evidence type="ECO:0000256" key="9">
    <source>
        <dbReference type="ARBA" id="ARBA00022777"/>
    </source>
</evidence>
<feature type="domain" description="Aspartate/glutamate/uridylate kinase" evidence="16">
    <location>
        <begin position="2"/>
        <end position="235"/>
    </location>
</feature>
<evidence type="ECO:0000313" key="18">
    <source>
        <dbReference type="EMBL" id="CAG7602414.1"/>
    </source>
</evidence>
<dbReference type="GO" id="GO:0009090">
    <property type="term" value="P:homoserine biosynthetic process"/>
    <property type="evidence" value="ECO:0007669"/>
    <property type="project" value="TreeGrafter"/>
</dbReference>
<protein>
    <recommendedName>
        <fullName evidence="14">Aspartokinase</fullName>
        <ecNumber evidence="14">2.7.2.4</ecNumber>
    </recommendedName>
</protein>
<evidence type="ECO:0000256" key="2">
    <source>
        <dbReference type="ARBA" id="ARBA00004766"/>
    </source>
</evidence>
<dbReference type="Proteomes" id="UP000693672">
    <property type="component" value="Unassembled WGS sequence"/>
</dbReference>
<dbReference type="RefSeq" id="WP_218090347.1">
    <property type="nucleotide sequence ID" value="NZ_CAJVAS010000002.1"/>
</dbReference>
<evidence type="ECO:0000256" key="7">
    <source>
        <dbReference type="ARBA" id="ARBA00022679"/>
    </source>
</evidence>
<feature type="domain" description="CASTOR ACT" evidence="17">
    <location>
        <begin position="337"/>
        <end position="398"/>
    </location>
</feature>
<evidence type="ECO:0000256" key="6">
    <source>
        <dbReference type="ARBA" id="ARBA00022605"/>
    </source>
</evidence>
<dbReference type="EC" id="2.7.2.4" evidence="14"/>
<evidence type="ECO:0000256" key="1">
    <source>
        <dbReference type="ARBA" id="ARBA00003121"/>
    </source>
</evidence>
<comment type="pathway">
    <text evidence="2 15">Amino-acid biosynthesis; L-lysine biosynthesis via DAP pathway; (S)-tetrahydrodipicolinate from L-aspartate: step 1/4.</text>
</comment>
<evidence type="ECO:0000259" key="17">
    <source>
        <dbReference type="Pfam" id="PF13840"/>
    </source>
</evidence>
<comment type="caution">
    <text evidence="18">The sequence shown here is derived from an EMBL/GenBank/DDBJ whole genome shotgun (WGS) entry which is preliminary data.</text>
</comment>
<accession>A0A916JTI9</accession>
<comment type="similarity">
    <text evidence="5 14">Belongs to the aspartokinase family.</text>
</comment>
<keyword evidence="6 15" id="KW-0028">Amino-acid biosynthesis</keyword>
<dbReference type="InterPro" id="IPR001341">
    <property type="entry name" value="Asp_kinase"/>
</dbReference>
<dbReference type="GO" id="GO:0004072">
    <property type="term" value="F:aspartate kinase activity"/>
    <property type="evidence" value="ECO:0007669"/>
    <property type="project" value="UniProtKB-EC"/>
</dbReference>
<gene>
    <name evidence="18" type="primary">lysC_1</name>
    <name evidence="18" type="ORF">PAESOLCIP111_00506</name>
</gene>
<dbReference type="InterPro" id="IPR027795">
    <property type="entry name" value="CASTOR_ACT_dom"/>
</dbReference>
<evidence type="ECO:0000256" key="8">
    <source>
        <dbReference type="ARBA" id="ARBA00022741"/>
    </source>
</evidence>
<sequence length="404" mass="42965">MKILVQKFGGTSLSTAEARAHVIEHIRDALQQQYKLVVVVSAMGRKGEPYATDTLLDWISHNGEGLPDREKDMLLCCGELISAATLCSLLRAEGIPAAALTGAQAGIVTNDDFGNAQILSIHPERILKLLDQGNVVIVAGFQGASKAGDFTTLGRGGSDTSATALGAALRAEIVDIFTDVGGILTADPRIVSEAKPLSAVSYMEICNMAHLGAKVIHPRAVELAMHANIPVRVRSTFTKEPGTLVTHPDAIKGEAGVQDRLVTGIANAANITQIQVLAQEGSYDLQLGVFKAMALQRISVDFINVNPSGVVYTVFDHEARRAADTLRQLGYEPYLTPHCAKVSVIGGGMSGVPGIMANIVEALTGEDIQILQSADSHATIWVLVQGEDMAKAVRALHRQFALHR</sequence>
<organism evidence="18 19">
    <name type="scientific">Paenibacillus solanacearum</name>
    <dbReference type="NCBI Taxonomy" id="2048548"/>
    <lineage>
        <taxon>Bacteria</taxon>
        <taxon>Bacillati</taxon>
        <taxon>Bacillota</taxon>
        <taxon>Bacilli</taxon>
        <taxon>Bacillales</taxon>
        <taxon>Paenibacillaceae</taxon>
        <taxon>Paenibacillus</taxon>
    </lineage>
</organism>
<comment type="function">
    <text evidence="1">Catalyzes the phosphorylation of the beta-carboxyl group of aspartic acid with ATP to yield 4-phospho-L-aspartate, which is involved in the branched biosynthetic pathway leading to the biosynthesis of amino acids threonine, isoleucine and methionine.</text>
</comment>
<dbReference type="NCBIfam" id="TIGR00656">
    <property type="entry name" value="asp_kin_monofn"/>
    <property type="match status" value="1"/>
</dbReference>
<dbReference type="InterPro" id="IPR005260">
    <property type="entry name" value="Asp_kin_monofn"/>
</dbReference>
<dbReference type="InterPro" id="IPR018042">
    <property type="entry name" value="Aspartate_kinase_CS"/>
</dbReference>
<evidence type="ECO:0000256" key="13">
    <source>
        <dbReference type="ARBA" id="ARBA00047872"/>
    </source>
</evidence>
<evidence type="ECO:0000256" key="5">
    <source>
        <dbReference type="ARBA" id="ARBA00010122"/>
    </source>
</evidence>
<evidence type="ECO:0000256" key="11">
    <source>
        <dbReference type="ARBA" id="ARBA00022915"/>
    </source>
</evidence>
<dbReference type="EMBL" id="CAJVAS010000002">
    <property type="protein sequence ID" value="CAG7602414.1"/>
    <property type="molecule type" value="Genomic_DNA"/>
</dbReference>
<dbReference type="PROSITE" id="PS00324">
    <property type="entry name" value="ASPARTOKINASE"/>
    <property type="match status" value="1"/>
</dbReference>
<proteinExistence type="inferred from homology"/>
<dbReference type="GO" id="GO:0005829">
    <property type="term" value="C:cytosol"/>
    <property type="evidence" value="ECO:0007669"/>
    <property type="project" value="TreeGrafter"/>
</dbReference>
<evidence type="ECO:0000256" key="10">
    <source>
        <dbReference type="ARBA" id="ARBA00022840"/>
    </source>
</evidence>
<dbReference type="Pfam" id="PF00696">
    <property type="entry name" value="AA_kinase"/>
    <property type="match status" value="1"/>
</dbReference>
<dbReference type="NCBIfam" id="NF006068">
    <property type="entry name" value="PRK08210.1"/>
    <property type="match status" value="1"/>
</dbReference>
<comment type="catalytic activity">
    <reaction evidence="13 14">
        <text>L-aspartate + ATP = 4-phospho-L-aspartate + ADP</text>
        <dbReference type="Rhea" id="RHEA:23776"/>
        <dbReference type="ChEBI" id="CHEBI:29991"/>
        <dbReference type="ChEBI" id="CHEBI:30616"/>
        <dbReference type="ChEBI" id="CHEBI:57535"/>
        <dbReference type="ChEBI" id="CHEBI:456216"/>
        <dbReference type="EC" id="2.7.2.4"/>
    </reaction>
</comment>
<evidence type="ECO:0000313" key="19">
    <source>
        <dbReference type="Proteomes" id="UP000693672"/>
    </source>
</evidence>
<keyword evidence="12" id="KW-0457">Lysine biosynthesis</keyword>
<dbReference type="PIRSF" id="PIRSF000726">
    <property type="entry name" value="Asp_kin"/>
    <property type="match status" value="1"/>
</dbReference>
<dbReference type="AlphaFoldDB" id="A0A916JTI9"/>
<evidence type="ECO:0000256" key="4">
    <source>
        <dbReference type="ARBA" id="ARBA00005139"/>
    </source>
</evidence>
<dbReference type="FunFam" id="3.40.1160.10:FF:000002">
    <property type="entry name" value="Aspartokinase"/>
    <property type="match status" value="1"/>
</dbReference>
<dbReference type="PANTHER" id="PTHR21499">
    <property type="entry name" value="ASPARTATE KINASE"/>
    <property type="match status" value="1"/>
</dbReference>
<keyword evidence="19" id="KW-1185">Reference proteome</keyword>
<evidence type="ECO:0000256" key="14">
    <source>
        <dbReference type="RuleBase" id="RU003448"/>
    </source>
</evidence>
<evidence type="ECO:0000256" key="15">
    <source>
        <dbReference type="RuleBase" id="RU004249"/>
    </source>
</evidence>
<keyword evidence="11" id="KW-0220">Diaminopimelate biosynthesis</keyword>
<evidence type="ECO:0000256" key="3">
    <source>
        <dbReference type="ARBA" id="ARBA00004986"/>
    </source>
</evidence>
<keyword evidence="9 14" id="KW-0418">Kinase</keyword>
<dbReference type="GO" id="GO:0019877">
    <property type="term" value="P:diaminopimelate biosynthetic process"/>
    <property type="evidence" value="ECO:0007669"/>
    <property type="project" value="UniProtKB-KW"/>
</dbReference>
<comment type="pathway">
    <text evidence="3 15">Amino-acid biosynthesis; L-methionine biosynthesis via de novo pathway; L-homoserine from L-aspartate: step 1/3.</text>
</comment>
<keyword evidence="7 14" id="KW-0808">Transferase</keyword>
<keyword evidence="8" id="KW-0547">Nucleotide-binding</keyword>
<dbReference type="Pfam" id="PF13840">
    <property type="entry name" value="ACT_7"/>
    <property type="match status" value="1"/>
</dbReference>
<dbReference type="GO" id="GO:0005524">
    <property type="term" value="F:ATP binding"/>
    <property type="evidence" value="ECO:0007669"/>
    <property type="project" value="UniProtKB-KW"/>
</dbReference>
<dbReference type="GO" id="GO:0009089">
    <property type="term" value="P:lysine biosynthetic process via diaminopimelate"/>
    <property type="evidence" value="ECO:0007669"/>
    <property type="project" value="InterPro"/>
</dbReference>
<evidence type="ECO:0000259" key="16">
    <source>
        <dbReference type="Pfam" id="PF00696"/>
    </source>
</evidence>
<evidence type="ECO:0000256" key="12">
    <source>
        <dbReference type="ARBA" id="ARBA00023154"/>
    </source>
</evidence>